<dbReference type="GO" id="GO:0016747">
    <property type="term" value="F:acyltransferase activity, transferring groups other than amino-acyl groups"/>
    <property type="evidence" value="ECO:0007669"/>
    <property type="project" value="InterPro"/>
</dbReference>
<comment type="caution">
    <text evidence="2">The sequence shown here is derived from an EMBL/GenBank/DDBJ whole genome shotgun (WGS) entry which is preliminary data.</text>
</comment>
<dbReference type="PROSITE" id="PS51186">
    <property type="entry name" value="GNAT"/>
    <property type="match status" value="1"/>
</dbReference>
<dbReference type="EMBL" id="JACQXR010000141">
    <property type="protein sequence ID" value="MBI4727629.1"/>
    <property type="molecule type" value="Genomic_DNA"/>
</dbReference>
<organism evidence="2 3">
    <name type="scientific">candidate division TA06 bacterium</name>
    <dbReference type="NCBI Taxonomy" id="2250710"/>
    <lineage>
        <taxon>Bacteria</taxon>
        <taxon>Bacteria division TA06</taxon>
    </lineage>
</organism>
<accession>A0A933IDZ5</accession>
<evidence type="ECO:0000259" key="1">
    <source>
        <dbReference type="PROSITE" id="PS51186"/>
    </source>
</evidence>
<sequence length="236" mass="27120">MLSYQEHYAQYLGYNSKQTGNLIVCHSSVRDKLETQRKPLLLSFLNRQQVVISASTDLLGKVRRMAVALSLKKLAPDVWFKTIDDFIYDQFKLYQIDHYIRMTVDQKDFVKIKNCDQTVRALGLADKKTILSKRPLFQRGKKYQDHFWEQNIKYIKEGRCFGLVSKGQILSRAAVEPIECGAGNIAVYTDAKHRKRGYGKMVVSAAVKWCFEHDILPIYYVKSDNVASIALARSLG</sequence>
<dbReference type="AlphaFoldDB" id="A0A933IDZ5"/>
<dbReference type="Pfam" id="PF00583">
    <property type="entry name" value="Acetyltransf_1"/>
    <property type="match status" value="1"/>
</dbReference>
<dbReference type="InterPro" id="IPR027365">
    <property type="entry name" value="GNAT_acetyltra_YdfB-like"/>
</dbReference>
<dbReference type="InterPro" id="IPR000182">
    <property type="entry name" value="GNAT_dom"/>
</dbReference>
<reference evidence="2" key="1">
    <citation type="submission" date="2020-07" db="EMBL/GenBank/DDBJ databases">
        <title>Huge and variable diversity of episymbiotic CPR bacteria and DPANN archaea in groundwater ecosystems.</title>
        <authorList>
            <person name="He C.Y."/>
            <person name="Keren R."/>
            <person name="Whittaker M."/>
            <person name="Farag I.F."/>
            <person name="Doudna J."/>
            <person name="Cate J.H.D."/>
            <person name="Banfield J.F."/>
        </authorList>
    </citation>
    <scope>NUCLEOTIDE SEQUENCE</scope>
    <source>
        <strain evidence="2">NC_groundwater_1520_Pr4_B-0.1um_53_5</strain>
    </source>
</reference>
<feature type="non-terminal residue" evidence="2">
    <location>
        <position position="236"/>
    </location>
</feature>
<dbReference type="Gene3D" id="3.40.630.30">
    <property type="match status" value="1"/>
</dbReference>
<evidence type="ECO:0000313" key="2">
    <source>
        <dbReference type="EMBL" id="MBI4727629.1"/>
    </source>
</evidence>
<protein>
    <submittedName>
        <fullName evidence="2">GNAT family N-acetyltransferase</fullName>
    </submittedName>
</protein>
<dbReference type="Proteomes" id="UP000736328">
    <property type="component" value="Unassembled WGS sequence"/>
</dbReference>
<gene>
    <name evidence="2" type="ORF">HY768_10510</name>
</gene>
<feature type="domain" description="N-acetyltransferase" evidence="1">
    <location>
        <begin position="117"/>
        <end position="236"/>
    </location>
</feature>
<dbReference type="SUPFAM" id="SSF55729">
    <property type="entry name" value="Acyl-CoA N-acyltransferases (Nat)"/>
    <property type="match status" value="1"/>
</dbReference>
<dbReference type="CDD" id="cd04301">
    <property type="entry name" value="NAT_SF"/>
    <property type="match status" value="1"/>
</dbReference>
<evidence type="ECO:0000313" key="3">
    <source>
        <dbReference type="Proteomes" id="UP000736328"/>
    </source>
</evidence>
<dbReference type="PANTHER" id="PTHR31143:SF2">
    <property type="entry name" value="FR47-LIKE DOMAIN-CONTAINING PROTEIN-RELATED"/>
    <property type="match status" value="1"/>
</dbReference>
<dbReference type="PANTHER" id="PTHR31143">
    <property type="match status" value="1"/>
</dbReference>
<name>A0A933IDZ5_UNCT6</name>
<dbReference type="InterPro" id="IPR016181">
    <property type="entry name" value="Acyl_CoA_acyltransferase"/>
</dbReference>
<proteinExistence type="predicted"/>